<keyword evidence="1" id="KW-0472">Membrane</keyword>
<dbReference type="AlphaFoldDB" id="A0A3B0TNP1"/>
<reference evidence="2" key="1">
    <citation type="submission" date="2018-06" db="EMBL/GenBank/DDBJ databases">
        <authorList>
            <person name="Zhirakovskaya E."/>
        </authorList>
    </citation>
    <scope>NUCLEOTIDE SEQUENCE</scope>
</reference>
<keyword evidence="1" id="KW-1133">Transmembrane helix</keyword>
<dbReference type="EMBL" id="UOEP01000117">
    <property type="protein sequence ID" value="VAW20321.1"/>
    <property type="molecule type" value="Genomic_DNA"/>
</dbReference>
<name>A0A3B0TNP1_9ZZZZ</name>
<feature type="transmembrane region" description="Helical" evidence="1">
    <location>
        <begin position="37"/>
        <end position="61"/>
    </location>
</feature>
<protein>
    <submittedName>
        <fullName evidence="2">Uncharacterized protein</fullName>
    </submittedName>
</protein>
<accession>A0A3B0TNP1</accession>
<evidence type="ECO:0000313" key="2">
    <source>
        <dbReference type="EMBL" id="VAW20321.1"/>
    </source>
</evidence>
<organism evidence="2">
    <name type="scientific">hydrothermal vent metagenome</name>
    <dbReference type="NCBI Taxonomy" id="652676"/>
    <lineage>
        <taxon>unclassified sequences</taxon>
        <taxon>metagenomes</taxon>
        <taxon>ecological metagenomes</taxon>
    </lineage>
</organism>
<evidence type="ECO:0000256" key="1">
    <source>
        <dbReference type="SAM" id="Phobius"/>
    </source>
</evidence>
<gene>
    <name evidence="2" type="ORF">MNBD_BACTEROID01-1045</name>
</gene>
<proteinExistence type="predicted"/>
<keyword evidence="1" id="KW-0812">Transmembrane</keyword>
<sequence length="88" mass="9811">MTIMILVFGFLFGAILQYAKLNRYNVISGLATLDNLAVAKAIAVAIGIGAILLNIECYSLFDSNNKQAHRSFYYFPLSCRFVNRGNKQ</sequence>